<sequence>LGKGYAVREGLTHCTGDIVMIQDGDLEYDLWDYEALIRPIAQSRCSFTLGARHKGKALKMRKFIDKPFMASVINFGHWALTFIFNRLYGQSLKDPFTMFKVFRRDCIRNVSFECDHFDFDIELVIRLIRRGFTPLEIPVNYVSRSFSEGKKVSFAQDPVRILAAMIKLRFAK</sequence>
<dbReference type="CDD" id="cd04179">
    <property type="entry name" value="DPM_DPG-synthase_like"/>
    <property type="match status" value="1"/>
</dbReference>
<comment type="caution">
    <text evidence="2">The sequence shown here is derived from an EMBL/GenBank/DDBJ whole genome shotgun (WGS) entry which is preliminary data.</text>
</comment>
<dbReference type="InterPro" id="IPR050256">
    <property type="entry name" value="Glycosyltransferase_2"/>
</dbReference>
<evidence type="ECO:0000313" key="2">
    <source>
        <dbReference type="EMBL" id="MBI5251873.1"/>
    </source>
</evidence>
<feature type="non-terminal residue" evidence="2">
    <location>
        <position position="1"/>
    </location>
</feature>
<dbReference type="EMBL" id="JACRDE010000536">
    <property type="protein sequence ID" value="MBI5251873.1"/>
    <property type="molecule type" value="Genomic_DNA"/>
</dbReference>
<dbReference type="InterPro" id="IPR029044">
    <property type="entry name" value="Nucleotide-diphossugar_trans"/>
</dbReference>
<dbReference type="Pfam" id="PF00535">
    <property type="entry name" value="Glycos_transf_2"/>
    <property type="match status" value="1"/>
</dbReference>
<dbReference type="SUPFAM" id="SSF53448">
    <property type="entry name" value="Nucleotide-diphospho-sugar transferases"/>
    <property type="match status" value="1"/>
</dbReference>
<proteinExistence type="predicted"/>
<dbReference type="AlphaFoldDB" id="A0A9D6V4U7"/>
<dbReference type="InterPro" id="IPR001173">
    <property type="entry name" value="Glyco_trans_2-like"/>
</dbReference>
<accession>A0A9D6V4U7</accession>
<feature type="domain" description="Glycosyltransferase 2-like" evidence="1">
    <location>
        <begin position="2"/>
        <end position="107"/>
    </location>
</feature>
<reference evidence="2" key="1">
    <citation type="submission" date="2020-07" db="EMBL/GenBank/DDBJ databases">
        <title>Huge and variable diversity of episymbiotic CPR bacteria and DPANN archaea in groundwater ecosystems.</title>
        <authorList>
            <person name="He C.Y."/>
            <person name="Keren R."/>
            <person name="Whittaker M."/>
            <person name="Farag I.F."/>
            <person name="Doudna J."/>
            <person name="Cate J.H.D."/>
            <person name="Banfield J.F."/>
        </authorList>
    </citation>
    <scope>NUCLEOTIDE SEQUENCE</scope>
    <source>
        <strain evidence="2">NC_groundwater_1664_Pr3_B-0.1um_52_9</strain>
    </source>
</reference>
<organism evidence="2 3">
    <name type="scientific">Desulfomonile tiedjei</name>
    <dbReference type="NCBI Taxonomy" id="2358"/>
    <lineage>
        <taxon>Bacteria</taxon>
        <taxon>Pseudomonadati</taxon>
        <taxon>Thermodesulfobacteriota</taxon>
        <taxon>Desulfomonilia</taxon>
        <taxon>Desulfomonilales</taxon>
        <taxon>Desulfomonilaceae</taxon>
        <taxon>Desulfomonile</taxon>
    </lineage>
</organism>
<evidence type="ECO:0000313" key="3">
    <source>
        <dbReference type="Proteomes" id="UP000807825"/>
    </source>
</evidence>
<dbReference type="Gene3D" id="3.90.550.10">
    <property type="entry name" value="Spore Coat Polysaccharide Biosynthesis Protein SpsA, Chain A"/>
    <property type="match status" value="1"/>
</dbReference>
<dbReference type="Proteomes" id="UP000807825">
    <property type="component" value="Unassembled WGS sequence"/>
</dbReference>
<name>A0A9D6V4U7_9BACT</name>
<dbReference type="PANTHER" id="PTHR48090:SF7">
    <property type="entry name" value="RFBJ PROTEIN"/>
    <property type="match status" value="1"/>
</dbReference>
<dbReference type="PANTHER" id="PTHR48090">
    <property type="entry name" value="UNDECAPRENYL-PHOSPHATE 4-DEOXY-4-FORMAMIDO-L-ARABINOSE TRANSFERASE-RELATED"/>
    <property type="match status" value="1"/>
</dbReference>
<evidence type="ECO:0000259" key="1">
    <source>
        <dbReference type="Pfam" id="PF00535"/>
    </source>
</evidence>
<protein>
    <submittedName>
        <fullName evidence="2">Glycosyltransferase family 2 protein</fullName>
    </submittedName>
</protein>
<gene>
    <name evidence="2" type="ORF">HY912_20470</name>
</gene>